<evidence type="ECO:0008006" key="5">
    <source>
        <dbReference type="Google" id="ProtNLM"/>
    </source>
</evidence>
<dbReference type="GO" id="GO:0005737">
    <property type="term" value="C:cytoplasm"/>
    <property type="evidence" value="ECO:0007669"/>
    <property type="project" value="TreeGrafter"/>
</dbReference>
<evidence type="ECO:0000313" key="3">
    <source>
        <dbReference type="EMBL" id="KAK3766905.1"/>
    </source>
</evidence>
<dbReference type="GO" id="GO:0016491">
    <property type="term" value="F:oxidoreductase activity"/>
    <property type="evidence" value="ECO:0007669"/>
    <property type="project" value="UniProtKB-KW"/>
</dbReference>
<sequence>MFSGRTVMVSGASRGIGLEFVKQILALPFAPEVLIAACRDPISATDLQKMAKSNPSLKIIKLDLESDADIENAFNVTQTLLGKKGLNILINNGAYFDQSDAGELRHVTRESLQKHFNINVSGHILVVQRFLPLLKLAVAERGSKQLNCQAQVVMISSIQSSQTITNQGGLRICIHYKCSKTAVTMASILMSQELQHAGIHVLPLHPGYVRTEMGGPKASLSVEESVSGCLKVIGSSSAATTGKLLDYSGEQLPY</sequence>
<keyword evidence="4" id="KW-1185">Reference proteome</keyword>
<dbReference type="PANTHER" id="PTHR43544">
    <property type="entry name" value="SHORT-CHAIN DEHYDROGENASE/REDUCTASE"/>
    <property type="match status" value="1"/>
</dbReference>
<accession>A0AAE1DEG5</accession>
<dbReference type="InterPro" id="IPR002347">
    <property type="entry name" value="SDR_fam"/>
</dbReference>
<organism evidence="3 4">
    <name type="scientific">Elysia crispata</name>
    <name type="common">lettuce slug</name>
    <dbReference type="NCBI Taxonomy" id="231223"/>
    <lineage>
        <taxon>Eukaryota</taxon>
        <taxon>Metazoa</taxon>
        <taxon>Spiralia</taxon>
        <taxon>Lophotrochozoa</taxon>
        <taxon>Mollusca</taxon>
        <taxon>Gastropoda</taxon>
        <taxon>Heterobranchia</taxon>
        <taxon>Euthyneura</taxon>
        <taxon>Panpulmonata</taxon>
        <taxon>Sacoglossa</taxon>
        <taxon>Placobranchoidea</taxon>
        <taxon>Plakobranchidae</taxon>
        <taxon>Elysia</taxon>
    </lineage>
</organism>
<protein>
    <recommendedName>
        <fullName evidence="5">C-factor</fullName>
    </recommendedName>
</protein>
<comment type="caution">
    <text evidence="3">The sequence shown here is derived from an EMBL/GenBank/DDBJ whole genome shotgun (WGS) entry which is preliminary data.</text>
</comment>
<dbReference type="SUPFAM" id="SSF51735">
    <property type="entry name" value="NAD(P)-binding Rossmann-fold domains"/>
    <property type="match status" value="1"/>
</dbReference>
<dbReference type="InterPro" id="IPR036291">
    <property type="entry name" value="NAD(P)-bd_dom_sf"/>
</dbReference>
<dbReference type="EMBL" id="JAWDGP010004190">
    <property type="protein sequence ID" value="KAK3766905.1"/>
    <property type="molecule type" value="Genomic_DNA"/>
</dbReference>
<dbReference type="Pfam" id="PF00106">
    <property type="entry name" value="adh_short"/>
    <property type="match status" value="1"/>
</dbReference>
<evidence type="ECO:0000256" key="1">
    <source>
        <dbReference type="ARBA" id="ARBA00022857"/>
    </source>
</evidence>
<dbReference type="AlphaFoldDB" id="A0AAE1DEG5"/>
<dbReference type="PRINTS" id="PR00081">
    <property type="entry name" value="GDHRDH"/>
</dbReference>
<evidence type="ECO:0000256" key="2">
    <source>
        <dbReference type="ARBA" id="ARBA00023002"/>
    </source>
</evidence>
<name>A0AAE1DEG5_9GAST</name>
<dbReference type="PANTHER" id="PTHR43544:SF7">
    <property type="entry name" value="NADB-LER2"/>
    <property type="match status" value="1"/>
</dbReference>
<reference evidence="3" key="1">
    <citation type="journal article" date="2023" name="G3 (Bethesda)">
        <title>A reference genome for the long-term kleptoplast-retaining sea slug Elysia crispata morphotype clarki.</title>
        <authorList>
            <person name="Eastman K.E."/>
            <person name="Pendleton A.L."/>
            <person name="Shaikh M.A."/>
            <person name="Suttiyut T."/>
            <person name="Ogas R."/>
            <person name="Tomko P."/>
            <person name="Gavelis G."/>
            <person name="Widhalm J.R."/>
            <person name="Wisecaver J.H."/>
        </authorList>
    </citation>
    <scope>NUCLEOTIDE SEQUENCE</scope>
    <source>
        <strain evidence="3">ECLA1</strain>
    </source>
</reference>
<dbReference type="CDD" id="cd05325">
    <property type="entry name" value="carb_red_sniffer_like_SDR_c"/>
    <property type="match status" value="1"/>
</dbReference>
<gene>
    <name evidence="3" type="ORF">RRG08_040428</name>
</gene>
<evidence type="ECO:0000313" key="4">
    <source>
        <dbReference type="Proteomes" id="UP001283361"/>
    </source>
</evidence>
<dbReference type="Gene3D" id="3.40.50.720">
    <property type="entry name" value="NAD(P)-binding Rossmann-like Domain"/>
    <property type="match status" value="1"/>
</dbReference>
<keyword evidence="1" id="KW-0521">NADP</keyword>
<keyword evidence="2" id="KW-0560">Oxidoreductase</keyword>
<dbReference type="Proteomes" id="UP001283361">
    <property type="component" value="Unassembled WGS sequence"/>
</dbReference>
<proteinExistence type="predicted"/>
<dbReference type="InterPro" id="IPR051468">
    <property type="entry name" value="Fungal_SecMetab_SDRs"/>
</dbReference>